<evidence type="ECO:0000259" key="12">
    <source>
        <dbReference type="PROSITE" id="PS50262"/>
    </source>
</evidence>
<evidence type="ECO:0000256" key="7">
    <source>
        <dbReference type="ARBA" id="ARBA00023170"/>
    </source>
</evidence>
<evidence type="ECO:0000256" key="5">
    <source>
        <dbReference type="ARBA" id="ARBA00023040"/>
    </source>
</evidence>
<evidence type="ECO:0000256" key="3">
    <source>
        <dbReference type="ARBA" id="ARBA00022692"/>
    </source>
</evidence>
<dbReference type="EMBL" id="AZBU02000001">
    <property type="protein sequence ID" value="TMS39934.1"/>
    <property type="molecule type" value="Genomic_DNA"/>
</dbReference>
<dbReference type="OrthoDB" id="6358729at2759"/>
<feature type="transmembrane region" description="Helical" evidence="11">
    <location>
        <begin position="6"/>
        <end position="28"/>
    </location>
</feature>
<evidence type="ECO:0000256" key="4">
    <source>
        <dbReference type="ARBA" id="ARBA00022989"/>
    </source>
</evidence>
<proteinExistence type="inferred from homology"/>
<dbReference type="PANTHER" id="PTHR24248">
    <property type="entry name" value="ADRENERGIC RECEPTOR-RELATED G-PROTEIN COUPLED RECEPTOR"/>
    <property type="match status" value="1"/>
</dbReference>
<reference evidence="13" key="1">
    <citation type="submission" date="2013-11" db="EMBL/GenBank/DDBJ databases">
        <authorList>
            <person name="Sternberg P."/>
            <person name="Dillman A."/>
            <person name="Macchietto M."/>
        </authorList>
    </citation>
    <scope>NUCLEOTIDE SEQUENCE</scope>
    <source>
        <strain evidence="13">ALL</strain>
    </source>
</reference>
<dbReference type="GO" id="GO:0004930">
    <property type="term" value="F:G protein-coupled receptor activity"/>
    <property type="evidence" value="ECO:0007669"/>
    <property type="project" value="UniProtKB-KW"/>
</dbReference>
<dbReference type="AlphaFoldDB" id="A0A4U8V420"/>
<evidence type="ECO:0000256" key="10">
    <source>
        <dbReference type="SAM" id="MobiDB-lite"/>
    </source>
</evidence>
<feature type="compositionally biased region" description="Polar residues" evidence="10">
    <location>
        <begin position="253"/>
        <end position="263"/>
    </location>
</feature>
<accession>A0A4U8V420</accession>
<keyword evidence="2" id="KW-1003">Cell membrane</keyword>
<feature type="compositionally biased region" description="Polar residues" evidence="10">
    <location>
        <begin position="293"/>
        <end position="308"/>
    </location>
</feature>
<dbReference type="Pfam" id="PF00001">
    <property type="entry name" value="7tm_1"/>
    <property type="match status" value="1"/>
</dbReference>
<keyword evidence="4 11" id="KW-1133">Transmembrane helix</keyword>
<sequence>MTPLWVAIGFGMVNLIVVCGNVFVLYVIISQKSMHTTTNFIVLSLTLSDFLLGVLILPFSIYQEYASSWLLGPVWCEIWLTLDVWLSTASIYNLLAISFDRYMAVRQPLKYRFISSTKMTRITIALVWSISGLLAFPPLAYEALFTKKKSRIVTCTPMTSNDHYIIFSAMVSFVLPAILMIWLNVCILRTVSDSHRPPKSSKTTSLRSLAQKDPVYLRVHRRGDDNLRTQSCRKQANRFASANASLREAAPRSTRNSVTSLNSAPGERGTAVRAQVHQHPPQQQKYQQHLSPNNEVPSPTKSTCSLTPNREDSTKSKASLEPRMSGSNGRCNSLMGEPAQNTVWYPAMILAFIAGGKPDAPASERSLLHPMLNFNRISLRTELRVARTIAVVVGCFTICWLPFTIIYILQAYNTCPVVTCIPEWLFTLAFWLGYSNSAINPLLYSAFSRDFRSAFRRVLFPRSSFRSSQLR</sequence>
<protein>
    <recommendedName>
        <fullName evidence="12">G-protein coupled receptors family 1 profile domain-containing protein</fullName>
    </recommendedName>
</protein>
<dbReference type="PROSITE" id="PS50262">
    <property type="entry name" value="G_PROTEIN_RECEP_F1_2"/>
    <property type="match status" value="1"/>
</dbReference>
<feature type="transmembrane region" description="Helical" evidence="11">
    <location>
        <begin position="424"/>
        <end position="447"/>
    </location>
</feature>
<gene>
    <name evidence="13" type="ORF">L596_006381</name>
</gene>
<evidence type="ECO:0000256" key="2">
    <source>
        <dbReference type="ARBA" id="ARBA00022475"/>
    </source>
</evidence>
<evidence type="ECO:0000256" key="6">
    <source>
        <dbReference type="ARBA" id="ARBA00023136"/>
    </source>
</evidence>
<keyword evidence="3 9" id="KW-0812">Transmembrane</keyword>
<feature type="transmembrane region" description="Helical" evidence="11">
    <location>
        <begin position="389"/>
        <end position="412"/>
    </location>
</feature>
<evidence type="ECO:0000256" key="11">
    <source>
        <dbReference type="SAM" id="Phobius"/>
    </source>
</evidence>
<organism evidence="13">
    <name type="scientific">Steinernema carpocapsae</name>
    <name type="common">Entomopathogenic nematode</name>
    <dbReference type="NCBI Taxonomy" id="34508"/>
    <lineage>
        <taxon>Eukaryota</taxon>
        <taxon>Metazoa</taxon>
        <taxon>Ecdysozoa</taxon>
        <taxon>Nematoda</taxon>
        <taxon>Chromadorea</taxon>
        <taxon>Rhabditida</taxon>
        <taxon>Tylenchina</taxon>
        <taxon>Panagrolaimomorpha</taxon>
        <taxon>Strongyloidoidea</taxon>
        <taxon>Steinernematidae</taxon>
        <taxon>Steinernema</taxon>
    </lineage>
</organism>
<keyword evidence="7 9" id="KW-0675">Receptor</keyword>
<feature type="transmembrane region" description="Helical" evidence="11">
    <location>
        <begin position="40"/>
        <end position="62"/>
    </location>
</feature>
<comment type="similarity">
    <text evidence="9">Belongs to the G-protein coupled receptor 1 family.</text>
</comment>
<name>A0A4U8V420_STECR</name>
<dbReference type="GO" id="GO:0005886">
    <property type="term" value="C:plasma membrane"/>
    <property type="evidence" value="ECO:0007669"/>
    <property type="project" value="UniProtKB-SubCell"/>
</dbReference>
<evidence type="ECO:0000256" key="1">
    <source>
        <dbReference type="ARBA" id="ARBA00004651"/>
    </source>
</evidence>
<reference evidence="13" key="2">
    <citation type="journal article" date="2015" name="Genome Biol.">
        <title>Comparative genomics of Steinernema reveals deeply conserved gene regulatory networks.</title>
        <authorList>
            <person name="Dillman A.R."/>
            <person name="Macchietto M."/>
            <person name="Porter C.F."/>
            <person name="Rogers A."/>
            <person name="Williams B."/>
            <person name="Antoshechkin I."/>
            <person name="Lee M.M."/>
            <person name="Goodwin Z."/>
            <person name="Lu X."/>
            <person name="Lewis E.E."/>
            <person name="Goodrich-Blair H."/>
            <person name="Stock S.P."/>
            <person name="Adams B.J."/>
            <person name="Sternberg P.W."/>
            <person name="Mortazavi A."/>
        </authorList>
    </citation>
    <scope>NUCLEOTIDE SEQUENCE [LARGE SCALE GENOMIC DNA]</scope>
    <source>
        <strain evidence="13">ALL</strain>
    </source>
</reference>
<dbReference type="Gene3D" id="1.20.1070.10">
    <property type="entry name" value="Rhodopsin 7-helix transmembrane proteins"/>
    <property type="match status" value="2"/>
</dbReference>
<dbReference type="SMART" id="SM01381">
    <property type="entry name" value="7TM_GPCR_Srsx"/>
    <property type="match status" value="1"/>
</dbReference>
<keyword evidence="6 11" id="KW-0472">Membrane</keyword>
<feature type="compositionally biased region" description="Low complexity" evidence="10">
    <location>
        <begin position="275"/>
        <end position="292"/>
    </location>
</feature>
<comment type="caution">
    <text evidence="13">The sequence shown here is derived from an EMBL/GenBank/DDBJ whole genome shotgun (WGS) entry which is preliminary data.</text>
</comment>
<evidence type="ECO:0000256" key="8">
    <source>
        <dbReference type="ARBA" id="ARBA00023224"/>
    </source>
</evidence>
<keyword evidence="8 9" id="KW-0807">Transducer</keyword>
<comment type="subcellular location">
    <subcellularLocation>
        <location evidence="1">Cell membrane</location>
        <topology evidence="1">Multi-pass membrane protein</topology>
    </subcellularLocation>
</comment>
<feature type="compositionally biased region" description="Basic and acidic residues" evidence="10">
    <location>
        <begin position="309"/>
        <end position="320"/>
    </location>
</feature>
<feature type="domain" description="G-protein coupled receptors family 1 profile" evidence="12">
    <location>
        <begin position="20"/>
        <end position="444"/>
    </location>
</feature>
<feature type="transmembrane region" description="Helical" evidence="11">
    <location>
        <begin position="122"/>
        <end position="144"/>
    </location>
</feature>
<reference evidence="13" key="3">
    <citation type="journal article" date="2019" name="G3 (Bethesda)">
        <title>Hybrid Assembly of the Genome of the Entomopathogenic Nematode Steinernema carpocapsae Identifies the X-Chromosome.</title>
        <authorList>
            <person name="Serra L."/>
            <person name="Macchietto M."/>
            <person name="Macias-Munoz A."/>
            <person name="McGill C.J."/>
            <person name="Rodriguez I.M."/>
            <person name="Rodriguez B."/>
            <person name="Murad R."/>
            <person name="Mortazavi A."/>
        </authorList>
    </citation>
    <scope>NUCLEOTIDE SEQUENCE [LARGE SCALE GENOMIC DNA]</scope>
    <source>
        <strain evidence="13">ALL</strain>
    </source>
</reference>
<dbReference type="PROSITE" id="PS00237">
    <property type="entry name" value="G_PROTEIN_RECEP_F1_1"/>
    <property type="match status" value="1"/>
</dbReference>
<keyword evidence="5 9" id="KW-0297">G-protein coupled receptor</keyword>
<dbReference type="InterPro" id="IPR000276">
    <property type="entry name" value="GPCR_Rhodpsn"/>
</dbReference>
<evidence type="ECO:0000256" key="9">
    <source>
        <dbReference type="RuleBase" id="RU000688"/>
    </source>
</evidence>
<evidence type="ECO:0000313" key="13">
    <source>
        <dbReference type="EMBL" id="TMS39934.1"/>
    </source>
</evidence>
<dbReference type="PRINTS" id="PR00237">
    <property type="entry name" value="GPCRRHODOPSN"/>
</dbReference>
<feature type="transmembrane region" description="Helical" evidence="11">
    <location>
        <begin position="164"/>
        <end position="188"/>
    </location>
</feature>
<feature type="transmembrane region" description="Helical" evidence="11">
    <location>
        <begin position="82"/>
        <end position="102"/>
    </location>
</feature>
<dbReference type="CDD" id="cd14967">
    <property type="entry name" value="7tmA_amine_R-like"/>
    <property type="match status" value="1"/>
</dbReference>
<dbReference type="InterPro" id="IPR017452">
    <property type="entry name" value="GPCR_Rhodpsn_7TM"/>
</dbReference>
<feature type="region of interest" description="Disordered" evidence="10">
    <location>
        <begin position="239"/>
        <end position="331"/>
    </location>
</feature>
<dbReference type="SUPFAM" id="SSF81321">
    <property type="entry name" value="Family A G protein-coupled receptor-like"/>
    <property type="match status" value="1"/>
</dbReference>